<evidence type="ECO:0000313" key="2">
    <source>
        <dbReference type="EMBL" id="CUS14669.1"/>
    </source>
</evidence>
<evidence type="ECO:0000256" key="1">
    <source>
        <dbReference type="SAM" id="MobiDB-lite"/>
    </source>
</evidence>
<feature type="region of interest" description="Disordered" evidence="1">
    <location>
        <begin position="14"/>
        <end position="54"/>
    </location>
</feature>
<sequence>MYPTLNTMAETIERLSTPPDTGPTSDSAPASAAPPSLDTTQRGRVDIASSPPPRAASPIVTIASLAQRFQNETQLNHYLLSLSKAELAAIIVSEAGKSPTTIPPAHESNKYAHCVYCHEIFDKEYNVGCQVKHYGHLEHIDYDTNEFTCCGLSLDYTDYDSQCHAAPEDEEPYCYEGGHWDRLINQDDHQEGTWWQGWEGSRRTCGDMGCRGMVNPKKRRHY</sequence>
<reference evidence="2" key="1">
    <citation type="submission" date="2015-10" db="EMBL/GenBank/DDBJ databases">
        <authorList>
            <person name="Regsiter A."/>
            <person name="william w."/>
        </authorList>
    </citation>
    <scope>NUCLEOTIDE SEQUENCE</scope>
    <source>
        <strain evidence="2">Montdore</strain>
    </source>
</reference>
<gene>
    <name evidence="2" type="ORF">GSTUAT00001194001</name>
</gene>
<proteinExistence type="predicted"/>
<evidence type="ECO:0008006" key="4">
    <source>
        <dbReference type="Google" id="ProtNLM"/>
    </source>
</evidence>
<dbReference type="EMBL" id="LN890956">
    <property type="protein sequence ID" value="CUS14669.1"/>
    <property type="molecule type" value="Genomic_DNA"/>
</dbReference>
<keyword evidence="3" id="KW-1185">Reference proteome</keyword>
<dbReference type="Proteomes" id="UP001412239">
    <property type="component" value="Unassembled WGS sequence"/>
</dbReference>
<protein>
    <recommendedName>
        <fullName evidence="4">C2H2-type domain-containing protein</fullName>
    </recommendedName>
</protein>
<accession>A0A292Q4F8</accession>
<organism evidence="2 3">
    <name type="scientific">Tuber aestivum</name>
    <name type="common">summer truffle</name>
    <dbReference type="NCBI Taxonomy" id="59557"/>
    <lineage>
        <taxon>Eukaryota</taxon>
        <taxon>Fungi</taxon>
        <taxon>Dikarya</taxon>
        <taxon>Ascomycota</taxon>
        <taxon>Pezizomycotina</taxon>
        <taxon>Pezizomycetes</taxon>
        <taxon>Pezizales</taxon>
        <taxon>Tuberaceae</taxon>
        <taxon>Tuber</taxon>
    </lineage>
</organism>
<feature type="compositionally biased region" description="Low complexity" evidence="1">
    <location>
        <begin position="22"/>
        <end position="40"/>
    </location>
</feature>
<evidence type="ECO:0000313" key="3">
    <source>
        <dbReference type="Proteomes" id="UP001412239"/>
    </source>
</evidence>
<dbReference type="AlphaFoldDB" id="A0A292Q4F8"/>
<name>A0A292Q4F8_9PEZI</name>